<dbReference type="AlphaFoldDB" id="W1P3T5"/>
<evidence type="ECO:0000313" key="1">
    <source>
        <dbReference type="EMBL" id="ERN04542.1"/>
    </source>
</evidence>
<keyword evidence="2" id="KW-1185">Reference proteome</keyword>
<gene>
    <name evidence="1" type="ORF">AMTR_s00081p00161950</name>
</gene>
<evidence type="ECO:0000313" key="2">
    <source>
        <dbReference type="Proteomes" id="UP000017836"/>
    </source>
</evidence>
<dbReference type="Gramene" id="ERN04542">
    <property type="protein sequence ID" value="ERN04542"/>
    <property type="gene ID" value="AMTR_s00081p00161950"/>
</dbReference>
<dbReference type="Proteomes" id="UP000017836">
    <property type="component" value="Unassembled WGS sequence"/>
</dbReference>
<proteinExistence type="predicted"/>
<sequence>MDYLHRFYMSVGLKLPVRRRESCFKEEILSLTSRLENMSVVQMNCAHMFYVDKYLGDSSNRASNVEFILDPYGGLLTSPSAMEEDGHTV</sequence>
<dbReference type="EMBL" id="KI394223">
    <property type="protein sequence ID" value="ERN04542.1"/>
    <property type="molecule type" value="Genomic_DNA"/>
</dbReference>
<accession>W1P3T5</accession>
<protein>
    <submittedName>
        <fullName evidence="1">Uncharacterized protein</fullName>
    </submittedName>
</protein>
<name>W1P3T5_AMBTC</name>
<reference evidence="2" key="1">
    <citation type="journal article" date="2013" name="Science">
        <title>The Amborella genome and the evolution of flowering plants.</title>
        <authorList>
            <consortium name="Amborella Genome Project"/>
        </authorList>
    </citation>
    <scope>NUCLEOTIDE SEQUENCE [LARGE SCALE GENOMIC DNA]</scope>
</reference>
<dbReference type="HOGENOM" id="CLU_2457805_0_0_1"/>
<organism evidence="1 2">
    <name type="scientific">Amborella trichopoda</name>
    <dbReference type="NCBI Taxonomy" id="13333"/>
    <lineage>
        <taxon>Eukaryota</taxon>
        <taxon>Viridiplantae</taxon>
        <taxon>Streptophyta</taxon>
        <taxon>Embryophyta</taxon>
        <taxon>Tracheophyta</taxon>
        <taxon>Spermatophyta</taxon>
        <taxon>Magnoliopsida</taxon>
        <taxon>Amborellales</taxon>
        <taxon>Amborellaceae</taxon>
        <taxon>Amborella</taxon>
    </lineage>
</organism>